<dbReference type="EMBL" id="CAFZ01000446">
    <property type="protein sequence ID" value="CCA75419.1"/>
    <property type="molecule type" value="Genomic_DNA"/>
</dbReference>
<keyword evidence="4" id="KW-1185">Reference proteome</keyword>
<comment type="caution">
    <text evidence="3">The sequence shown here is derived from an EMBL/GenBank/DDBJ whole genome shotgun (WGS) entry which is preliminary data.</text>
</comment>
<evidence type="ECO:0000313" key="4">
    <source>
        <dbReference type="Proteomes" id="UP000007148"/>
    </source>
</evidence>
<organism evidence="3 4">
    <name type="scientific">Serendipita indica (strain DSM 11827)</name>
    <name type="common">Root endophyte fungus</name>
    <name type="synonym">Piriformospora indica</name>
    <dbReference type="NCBI Taxonomy" id="1109443"/>
    <lineage>
        <taxon>Eukaryota</taxon>
        <taxon>Fungi</taxon>
        <taxon>Dikarya</taxon>
        <taxon>Basidiomycota</taxon>
        <taxon>Agaricomycotina</taxon>
        <taxon>Agaricomycetes</taxon>
        <taxon>Sebacinales</taxon>
        <taxon>Serendipitaceae</taxon>
        <taxon>Serendipita</taxon>
    </lineage>
</organism>
<dbReference type="InterPro" id="IPR001810">
    <property type="entry name" value="F-box_dom"/>
</dbReference>
<feature type="coiled-coil region" evidence="1">
    <location>
        <begin position="14"/>
        <end position="48"/>
    </location>
</feature>
<dbReference type="Pfam" id="PF12937">
    <property type="entry name" value="F-box-like"/>
    <property type="match status" value="1"/>
</dbReference>
<dbReference type="HOGENOM" id="CLU_577603_0_0_1"/>
<keyword evidence="1" id="KW-0175">Coiled coil</keyword>
<accession>G4TVS6</accession>
<evidence type="ECO:0000313" key="3">
    <source>
        <dbReference type="EMBL" id="CCA75419.1"/>
    </source>
</evidence>
<dbReference type="Gene3D" id="1.20.1280.50">
    <property type="match status" value="1"/>
</dbReference>
<dbReference type="PROSITE" id="PS50181">
    <property type="entry name" value="FBOX"/>
    <property type="match status" value="1"/>
</dbReference>
<dbReference type="SUPFAM" id="SSF81383">
    <property type="entry name" value="F-box domain"/>
    <property type="match status" value="1"/>
</dbReference>
<name>G4TVS6_SERID</name>
<dbReference type="AlphaFoldDB" id="G4TVS6"/>
<feature type="domain" description="F-box" evidence="2">
    <location>
        <begin position="68"/>
        <end position="118"/>
    </location>
</feature>
<evidence type="ECO:0000259" key="2">
    <source>
        <dbReference type="PROSITE" id="PS50181"/>
    </source>
</evidence>
<dbReference type="InterPro" id="IPR036047">
    <property type="entry name" value="F-box-like_dom_sf"/>
</dbReference>
<reference evidence="3 4" key="1">
    <citation type="journal article" date="2011" name="PLoS Pathog.">
        <title>Endophytic Life Strategies Decoded by Genome and Transcriptome Analyses of the Mutualistic Root Symbiont Piriformospora indica.</title>
        <authorList>
            <person name="Zuccaro A."/>
            <person name="Lahrmann U."/>
            <person name="Guldener U."/>
            <person name="Langen G."/>
            <person name="Pfiffi S."/>
            <person name="Biedenkopf D."/>
            <person name="Wong P."/>
            <person name="Samans B."/>
            <person name="Grimm C."/>
            <person name="Basiewicz M."/>
            <person name="Murat C."/>
            <person name="Martin F."/>
            <person name="Kogel K.H."/>
        </authorList>
    </citation>
    <scope>NUCLEOTIDE SEQUENCE [LARGE SCALE GENOMIC DNA]</scope>
    <source>
        <strain evidence="3 4">DSM 11827</strain>
    </source>
</reference>
<gene>
    <name evidence="3" type="ORF">PIIN_09402</name>
</gene>
<dbReference type="InParanoid" id="G4TVS6"/>
<sequence>MQYIHVSPDAPLEIQHTVSRMNACRQQIEDLTNRLKAAESLWGSLRDEIAGYIQNPGQNAAVATRPVQSSLNLLPDELLCDIFQRLRFQRNANLGPLLLVNKRIHCLVMNTPSLWTRIEFHVVGDLIEEALLHRSYVEACMERSQNVCLDIDIKLDWDTKQRILTRAATDAVMGLVDDEEEAVWSAFDTMDMYFNFSVYEEEEESLFEVLDAIVGAEGCNMPRWKSLVLSLPRDDSQQVSILERLIGDTPNLRDLNLQNAFLLDADDEIAWEGVLPNLSALCNFQSDGPTPSASSLNPFVLQEIGIHIGHPSGVNKLSSYQALQYLSIVCFEGGPSGDPIISLPQLRSLHLGGSFNYFIGRLRTPLNLLSIASHDISLDYKLPSASAVEWTLFGDSERDVEGTIKLLLDIFSGLRGTQKLSLFGFAKEMLLIAIQVFKGPSPFIENLQTIDLRQFRSAPGPPLLELGRRDFVE</sequence>
<protein>
    <recommendedName>
        <fullName evidence="2">F-box domain-containing protein</fullName>
    </recommendedName>
</protein>
<dbReference type="OrthoDB" id="3365698at2759"/>
<proteinExistence type="predicted"/>
<dbReference type="Proteomes" id="UP000007148">
    <property type="component" value="Unassembled WGS sequence"/>
</dbReference>
<evidence type="ECO:0000256" key="1">
    <source>
        <dbReference type="SAM" id="Coils"/>
    </source>
</evidence>